<gene>
    <name evidence="2" type="ORF">J3Q64DRAFT_1700888</name>
</gene>
<dbReference type="Proteomes" id="UP001448207">
    <property type="component" value="Unassembled WGS sequence"/>
</dbReference>
<proteinExistence type="predicted"/>
<protein>
    <submittedName>
        <fullName evidence="2">Uncharacterized protein</fullName>
    </submittedName>
</protein>
<keyword evidence="3" id="KW-1185">Reference proteome</keyword>
<evidence type="ECO:0000313" key="2">
    <source>
        <dbReference type="EMBL" id="KAL0081970.1"/>
    </source>
</evidence>
<name>A0ABR3ATI2_PHYBL</name>
<feature type="coiled-coil region" evidence="1">
    <location>
        <begin position="21"/>
        <end position="48"/>
    </location>
</feature>
<organism evidence="2 3">
    <name type="scientific">Phycomyces blakesleeanus</name>
    <dbReference type="NCBI Taxonomy" id="4837"/>
    <lineage>
        <taxon>Eukaryota</taxon>
        <taxon>Fungi</taxon>
        <taxon>Fungi incertae sedis</taxon>
        <taxon>Mucoromycota</taxon>
        <taxon>Mucoromycotina</taxon>
        <taxon>Mucoromycetes</taxon>
        <taxon>Mucorales</taxon>
        <taxon>Phycomycetaceae</taxon>
        <taxon>Phycomyces</taxon>
    </lineage>
</organism>
<keyword evidence="1" id="KW-0175">Coiled coil</keyword>
<reference evidence="2 3" key="1">
    <citation type="submission" date="2024-04" db="EMBL/GenBank/DDBJ databases">
        <title>Symmetric and asymmetric DNA N6-adenine methylation regulates different biological responses in Mucorales.</title>
        <authorList>
            <consortium name="Lawrence Berkeley National Laboratory"/>
            <person name="Lax C."/>
            <person name="Mondo S.J."/>
            <person name="Osorio-Concepcion M."/>
            <person name="Muszewska A."/>
            <person name="Corrochano-Luque M."/>
            <person name="Gutierrez G."/>
            <person name="Riley R."/>
            <person name="Lipzen A."/>
            <person name="Guo J."/>
            <person name="Hundley H."/>
            <person name="Amirebrahimi M."/>
            <person name="Ng V."/>
            <person name="Lorenzo-Gutierrez D."/>
            <person name="Binder U."/>
            <person name="Yang J."/>
            <person name="Song Y."/>
            <person name="Canovas D."/>
            <person name="Navarro E."/>
            <person name="Freitag M."/>
            <person name="Gabaldon T."/>
            <person name="Grigoriev I.V."/>
            <person name="Corrochano L.M."/>
            <person name="Nicolas F.E."/>
            <person name="Garre V."/>
        </authorList>
    </citation>
    <scope>NUCLEOTIDE SEQUENCE [LARGE SCALE GENOMIC DNA]</scope>
    <source>
        <strain evidence="2 3">L51</strain>
    </source>
</reference>
<comment type="caution">
    <text evidence="2">The sequence shown here is derived from an EMBL/GenBank/DDBJ whole genome shotgun (WGS) entry which is preliminary data.</text>
</comment>
<accession>A0ABR3ATI2</accession>
<dbReference type="EMBL" id="JBCLYO010000016">
    <property type="protein sequence ID" value="KAL0081970.1"/>
    <property type="molecule type" value="Genomic_DNA"/>
</dbReference>
<sequence length="216" mass="25057">MPPKRNATVVEDINNEPIWFKKFKEEHFARMKEAMEEIKRENQQDYKELHAMIRTLTEMIPRPAVGINSHVANGGQDLIPPLKNSSEKEKKSHIRDIIMNNVVEIDEDRANELLDILKKNYLKACQSFALKDDSNGKTNGEKEWKDLDGEDHVHLVMSTLQKSVKEARELEVLNLSCGLWVVKFLVQPKWSNMLRNRRRNKFACLGKDTEENSSSL</sequence>
<evidence type="ECO:0000256" key="1">
    <source>
        <dbReference type="SAM" id="Coils"/>
    </source>
</evidence>
<evidence type="ECO:0000313" key="3">
    <source>
        <dbReference type="Proteomes" id="UP001448207"/>
    </source>
</evidence>